<proteinExistence type="predicted"/>
<dbReference type="Gene3D" id="3.30.870.10">
    <property type="entry name" value="Endonuclease Chain A"/>
    <property type="match status" value="2"/>
</dbReference>
<keyword evidence="4" id="KW-1185">Reference proteome</keyword>
<evidence type="ECO:0000256" key="1">
    <source>
        <dbReference type="SAM" id="SignalP"/>
    </source>
</evidence>
<dbReference type="InterPro" id="IPR001736">
    <property type="entry name" value="PLipase_D/transphosphatidylase"/>
</dbReference>
<evidence type="ECO:0000313" key="4">
    <source>
        <dbReference type="Proteomes" id="UP001168613"/>
    </source>
</evidence>
<protein>
    <submittedName>
        <fullName evidence="3">Phospholipase D family protein</fullName>
    </submittedName>
</protein>
<dbReference type="SMART" id="SM00155">
    <property type="entry name" value="PLDc"/>
    <property type="match status" value="2"/>
</dbReference>
<dbReference type="EMBL" id="JAJHNU010000003">
    <property type="protein sequence ID" value="MDN4121821.1"/>
    <property type="molecule type" value="Genomic_DNA"/>
</dbReference>
<dbReference type="CDD" id="cd09113">
    <property type="entry name" value="PLDc_ymdC_like_2"/>
    <property type="match status" value="1"/>
</dbReference>
<comment type="caution">
    <text evidence="3">The sequence shown here is derived from an EMBL/GenBank/DDBJ whole genome shotgun (WGS) entry which is preliminary data.</text>
</comment>
<dbReference type="PROSITE" id="PS50035">
    <property type="entry name" value="PLD"/>
    <property type="match status" value="2"/>
</dbReference>
<dbReference type="PROSITE" id="PS51257">
    <property type="entry name" value="PROKAR_LIPOPROTEIN"/>
    <property type="match status" value="1"/>
</dbReference>
<evidence type="ECO:0000313" key="3">
    <source>
        <dbReference type="EMBL" id="MDN4121821.1"/>
    </source>
</evidence>
<dbReference type="Proteomes" id="UP001168613">
    <property type="component" value="Unassembled WGS sequence"/>
</dbReference>
<feature type="domain" description="PLD phosphodiesterase" evidence="2">
    <location>
        <begin position="167"/>
        <end position="194"/>
    </location>
</feature>
<dbReference type="Pfam" id="PF13091">
    <property type="entry name" value="PLDc_2"/>
    <property type="match status" value="2"/>
</dbReference>
<dbReference type="SUPFAM" id="SSF56024">
    <property type="entry name" value="Phospholipase D/nuclease"/>
    <property type="match status" value="2"/>
</dbReference>
<dbReference type="CDD" id="cd09111">
    <property type="entry name" value="PLDc_ymdC_like_1"/>
    <property type="match status" value="1"/>
</dbReference>
<dbReference type="PANTHER" id="PTHR21248">
    <property type="entry name" value="CARDIOLIPIN SYNTHASE"/>
    <property type="match status" value="1"/>
</dbReference>
<accession>A0ABT8EKK8</accession>
<dbReference type="PANTHER" id="PTHR21248:SF12">
    <property type="entry name" value="CARDIOLIPIN SYNTHASE C"/>
    <property type="match status" value="1"/>
</dbReference>
<sequence>MSIPKTLRLFLFFLLLGMVSACALPTLEGRVASQAINKQEAADTKLGRVLIPALEGQPELSGVLALDNPMDAFAARMLLISAAERSIDIQYYIWRDDITGKLLLHALHKAAQRGVRVRLLLDDNGISGLDQKLAALNEQPGVEVRLFNPFPFRTWKQLGFITDFSRLNKRMHNKSLTVDRLLTIVGGRNIGDEYFGATQGVAFADLDVLATGPIVDDMSHDFDRYWNSESAYPVSLLIDRPTQKRVQAIVEEQATTATIAQAQAYVQAVAQSTFIERLFAGQLNFLWVPVHIVSDDPAKVLDKAHQAGLLTSRLQAVLNQPELSVDIVSPYFVPTEQGVEILAALVRQGVQVRVLTNSLLATDVLPVHAGYAKYRVPMLKSGVSLYELRSEQNRTRPKEKAGLFGSSGTSLHAKTFAIDGKRVFVGSFNFDPRSARLNTELGFVIESPEMARAVAEAFDHGLREYAYQLGLNREQQLIWLEQTPEGMNILSNEPGAGLWTRLYVGFLSLLPIEPLL</sequence>
<feature type="domain" description="PLD phosphodiesterase" evidence="2">
    <location>
        <begin position="407"/>
        <end position="434"/>
    </location>
</feature>
<feature type="signal peptide" evidence="1">
    <location>
        <begin position="1"/>
        <end position="23"/>
    </location>
</feature>
<evidence type="ECO:0000259" key="2">
    <source>
        <dbReference type="PROSITE" id="PS50035"/>
    </source>
</evidence>
<organism evidence="3 4">
    <name type="scientific">Alcaligenes endophyticus</name>
    <dbReference type="NCBI Taxonomy" id="1929088"/>
    <lineage>
        <taxon>Bacteria</taxon>
        <taxon>Pseudomonadati</taxon>
        <taxon>Pseudomonadota</taxon>
        <taxon>Betaproteobacteria</taxon>
        <taxon>Burkholderiales</taxon>
        <taxon>Alcaligenaceae</taxon>
        <taxon>Alcaligenes</taxon>
    </lineage>
</organism>
<keyword evidence="1" id="KW-0732">Signal</keyword>
<dbReference type="RefSeq" id="WP_266123170.1">
    <property type="nucleotide sequence ID" value="NZ_JAJHNU010000003.1"/>
</dbReference>
<reference evidence="3" key="1">
    <citation type="submission" date="2021-11" db="EMBL/GenBank/DDBJ databases">
        <title>Draft genome sequence of Alcaligenes endophyticus type strain CCUG 75668T.</title>
        <authorList>
            <person name="Salva-Serra F."/>
            <person name="Duran R.E."/>
            <person name="Seeger M."/>
            <person name="Moore E.R.B."/>
            <person name="Jaen-Luchoro D."/>
        </authorList>
    </citation>
    <scope>NUCLEOTIDE SEQUENCE</scope>
    <source>
        <strain evidence="3">CCUG 75668</strain>
    </source>
</reference>
<dbReference type="InterPro" id="IPR025202">
    <property type="entry name" value="PLD-like_dom"/>
</dbReference>
<gene>
    <name evidence="3" type="ORF">LMS43_11010</name>
</gene>
<name>A0ABT8EKK8_9BURK</name>
<feature type="chain" id="PRO_5046744486" evidence="1">
    <location>
        <begin position="24"/>
        <end position="516"/>
    </location>
</feature>